<geneLocation type="plastid" evidence="9"/>
<dbReference type="GO" id="GO:0042651">
    <property type="term" value="C:thylakoid membrane"/>
    <property type="evidence" value="ECO:0007669"/>
    <property type="project" value="UniProtKB-UniRule"/>
</dbReference>
<evidence type="ECO:0000256" key="2">
    <source>
        <dbReference type="ARBA" id="ARBA00022448"/>
    </source>
</evidence>
<keyword evidence="7" id="KW-0793">Thylakoid</keyword>
<protein>
    <recommendedName>
        <fullName evidence="7">Cytochrome b6-f complex subunit 7</fullName>
    </recommendedName>
    <alternativeName>
        <fullName evidence="7">Cytochrome b6-f complex subunit PetM</fullName>
    </alternativeName>
    <alternativeName>
        <fullName evidence="7">Cytochrome b6-f complex subunit VII</fullName>
    </alternativeName>
</protein>
<comment type="similarity">
    <text evidence="7">Belongs to the PetM family.</text>
</comment>
<feature type="transmembrane region" description="Helical" evidence="8">
    <location>
        <begin position="6"/>
        <end position="27"/>
    </location>
</feature>
<dbReference type="GO" id="GO:0009512">
    <property type="term" value="C:cytochrome b6f complex"/>
    <property type="evidence" value="ECO:0007669"/>
    <property type="project" value="InterPro"/>
</dbReference>
<sequence>MGNEIINAAIVCTVITLIGLALGFALLKFQGE</sequence>
<dbReference type="AlphaFoldDB" id="A0A222AI98"/>
<keyword evidence="7" id="KW-0602">Photosynthesis</keyword>
<dbReference type="SUPFAM" id="SSF103441">
    <property type="entry name" value="PetM subunit of the cytochrome b6f complex"/>
    <property type="match status" value="1"/>
</dbReference>
<comment type="function">
    <text evidence="7">Component of the cytochrome b6-f complex, which mediates electron transfer between photosystem II (PSII) and photosystem I (PSI), cyclic electron flow around PSI, and state transitions.</text>
</comment>
<gene>
    <name evidence="7 9" type="primary">petM</name>
</gene>
<evidence type="ECO:0000313" key="9">
    <source>
        <dbReference type="EMBL" id="ASO76096.1"/>
    </source>
</evidence>
<keyword evidence="5 7" id="KW-1133">Transmembrane helix</keyword>
<name>A0A222AI98_9CRYP</name>
<dbReference type="HAMAP" id="MF_00396">
    <property type="entry name" value="Cytb6_f_PetM"/>
    <property type="match status" value="1"/>
</dbReference>
<dbReference type="InterPro" id="IPR012595">
    <property type="entry name" value="PetM_cyt_b6/f_cplx_su7"/>
</dbReference>
<evidence type="ECO:0000256" key="4">
    <source>
        <dbReference type="ARBA" id="ARBA00022982"/>
    </source>
</evidence>
<evidence type="ECO:0000256" key="6">
    <source>
        <dbReference type="ARBA" id="ARBA00023136"/>
    </source>
</evidence>
<reference evidence="9" key="1">
    <citation type="journal article" date="2017" name="Genome Biol. Evol.">
        <title>Evolutionary Dynamics of Cryptophyte Plastid Genomes.</title>
        <authorList>
            <person name="Kim J.I."/>
            <person name="Moore C.E."/>
            <person name="Archibald J.M."/>
            <person name="Bhattacharya D."/>
            <person name="Yi G."/>
            <person name="Yoon H.S."/>
            <person name="Shin W."/>
        </authorList>
    </citation>
    <scope>NUCLEOTIDE SEQUENCE</scope>
    <source>
        <strain evidence="9">CCAP978/8</strain>
    </source>
</reference>
<keyword evidence="4 7" id="KW-0249">Electron transport</keyword>
<keyword evidence="3 7" id="KW-0812">Transmembrane</keyword>
<keyword evidence="2 7" id="KW-0813">Transport</keyword>
<dbReference type="GO" id="GO:0015979">
    <property type="term" value="P:photosynthesis"/>
    <property type="evidence" value="ECO:0007669"/>
    <property type="project" value="UniProtKB-KW"/>
</dbReference>
<proteinExistence type="inferred from homology"/>
<dbReference type="Pfam" id="PF08041">
    <property type="entry name" value="PetM"/>
    <property type="match status" value="1"/>
</dbReference>
<dbReference type="EMBL" id="KY856941">
    <property type="protein sequence ID" value="ASO76096.1"/>
    <property type="molecule type" value="Genomic_DNA"/>
</dbReference>
<evidence type="ECO:0000256" key="3">
    <source>
        <dbReference type="ARBA" id="ARBA00022692"/>
    </source>
</evidence>
<organism evidence="9">
    <name type="scientific">Chroomonas placoidea</name>
    <dbReference type="NCBI Taxonomy" id="173977"/>
    <lineage>
        <taxon>Eukaryota</taxon>
        <taxon>Cryptophyceae</taxon>
        <taxon>Pyrenomonadales</taxon>
        <taxon>Chroomonadaceae</taxon>
        <taxon>Chroomonas</taxon>
    </lineage>
</organism>
<comment type="subunit">
    <text evidence="7">The 4 large subunits of the cytochrome b6-f complex are cytochrome b6, subunit IV (17 kDa polypeptide, PetD), cytochrome f and the Rieske protein, while the 4 small subunits are PetG, PetL, PetM and PetN. The complex functions as a dimer.</text>
</comment>
<dbReference type="RefSeq" id="YP_009420457.1">
    <property type="nucleotide sequence ID" value="NC_035721.1"/>
</dbReference>
<keyword evidence="9" id="KW-0934">Plastid</keyword>
<dbReference type="GeneID" id="33910263"/>
<comment type="subcellular location">
    <subcellularLocation>
        <location evidence="7">Cellular thylakoid membrane</location>
        <topology evidence="7">Single-pass membrane protein</topology>
    </subcellularLocation>
    <subcellularLocation>
        <location evidence="1">Membrane</location>
        <topology evidence="1">Single-pass membrane protein</topology>
    </subcellularLocation>
</comment>
<evidence type="ECO:0000256" key="5">
    <source>
        <dbReference type="ARBA" id="ARBA00022989"/>
    </source>
</evidence>
<dbReference type="GO" id="GO:0009055">
    <property type="term" value="F:electron transfer activity"/>
    <property type="evidence" value="ECO:0007669"/>
    <property type="project" value="UniProtKB-UniRule"/>
</dbReference>
<accession>A0A222AI98</accession>
<evidence type="ECO:0000256" key="1">
    <source>
        <dbReference type="ARBA" id="ARBA00004167"/>
    </source>
</evidence>
<evidence type="ECO:0000256" key="8">
    <source>
        <dbReference type="SAM" id="Phobius"/>
    </source>
</evidence>
<keyword evidence="6 7" id="KW-0472">Membrane</keyword>
<evidence type="ECO:0000256" key="7">
    <source>
        <dbReference type="HAMAP-Rule" id="MF_00396"/>
    </source>
</evidence>